<dbReference type="CDD" id="cd07505">
    <property type="entry name" value="HAD_BPGM-like"/>
    <property type="match status" value="1"/>
</dbReference>
<dbReference type="GO" id="GO:0046872">
    <property type="term" value="F:metal ion binding"/>
    <property type="evidence" value="ECO:0007669"/>
    <property type="project" value="UniProtKB-KW"/>
</dbReference>
<evidence type="ECO:0000313" key="6">
    <source>
        <dbReference type="EMBL" id="QHT74485.1"/>
    </source>
</evidence>
<dbReference type="NCBIfam" id="TIGR01509">
    <property type="entry name" value="HAD-SF-IA-v3"/>
    <property type="match status" value="1"/>
</dbReference>
<dbReference type="PANTHER" id="PTHR46193:SF18">
    <property type="entry name" value="HEXITOL PHOSPHATASE B"/>
    <property type="match status" value="1"/>
</dbReference>
<evidence type="ECO:0000256" key="1">
    <source>
        <dbReference type="ARBA" id="ARBA00001946"/>
    </source>
</evidence>
<dbReference type="InterPro" id="IPR005835">
    <property type="entry name" value="NTP_transferase_dom"/>
</dbReference>
<dbReference type="EMBL" id="MN739850">
    <property type="protein sequence ID" value="QHT74485.1"/>
    <property type="molecule type" value="Genomic_DNA"/>
</dbReference>
<keyword evidence="3" id="KW-0460">Magnesium</keyword>
<dbReference type="SUPFAM" id="SSF53448">
    <property type="entry name" value="Nucleotide-diphospho-sugar transferases"/>
    <property type="match status" value="1"/>
</dbReference>
<dbReference type="Gene3D" id="3.40.50.1000">
    <property type="entry name" value="HAD superfamily/HAD-like"/>
    <property type="match status" value="1"/>
</dbReference>
<dbReference type="PANTHER" id="PTHR46193">
    <property type="entry name" value="6-PHOSPHOGLUCONATE PHOSPHATASE"/>
    <property type="match status" value="1"/>
</dbReference>
<dbReference type="Pfam" id="PF13419">
    <property type="entry name" value="HAD_2"/>
    <property type="match status" value="1"/>
</dbReference>
<feature type="domain" description="CHK kinase-like" evidence="5">
    <location>
        <begin position="571"/>
        <end position="752"/>
    </location>
</feature>
<dbReference type="Pfam" id="PF00483">
    <property type="entry name" value="NTP_transferase"/>
    <property type="match status" value="1"/>
</dbReference>
<reference evidence="6" key="1">
    <citation type="journal article" date="2020" name="Nature">
        <title>Giant virus diversity and host interactions through global metagenomics.</title>
        <authorList>
            <person name="Schulz F."/>
            <person name="Roux S."/>
            <person name="Paez-Espino D."/>
            <person name="Jungbluth S."/>
            <person name="Walsh D.A."/>
            <person name="Denef V.J."/>
            <person name="McMahon K.D."/>
            <person name="Konstantinidis K.T."/>
            <person name="Eloe-Fadrosh E.A."/>
            <person name="Kyrpides N.C."/>
            <person name="Woyke T."/>
        </authorList>
    </citation>
    <scope>NUCLEOTIDE SEQUENCE</scope>
    <source>
        <strain evidence="6">GVMAG-M-3300023179-59</strain>
    </source>
</reference>
<keyword evidence="2" id="KW-0479">Metal-binding</keyword>
<dbReference type="SUPFAM" id="SSF56112">
    <property type="entry name" value="Protein kinase-like (PK-like)"/>
    <property type="match status" value="1"/>
</dbReference>
<dbReference type="InterPro" id="IPR015897">
    <property type="entry name" value="CHK_kinase-like"/>
</dbReference>
<keyword evidence="4" id="KW-0119">Carbohydrate metabolism</keyword>
<organism evidence="6">
    <name type="scientific">viral metagenome</name>
    <dbReference type="NCBI Taxonomy" id="1070528"/>
    <lineage>
        <taxon>unclassified sequences</taxon>
        <taxon>metagenomes</taxon>
        <taxon>organismal metagenomes</taxon>
    </lineage>
</organism>
<dbReference type="Gene3D" id="3.90.550.10">
    <property type="entry name" value="Spore Coat Polysaccharide Biosynthesis Protein SpsA, Chain A"/>
    <property type="match status" value="1"/>
</dbReference>
<dbReference type="InterPro" id="IPR004119">
    <property type="entry name" value="EcKL"/>
</dbReference>
<dbReference type="Pfam" id="PF02958">
    <property type="entry name" value="EcKL"/>
    <property type="match status" value="1"/>
</dbReference>
<accession>A0A6C0H2V8</accession>
<dbReference type="SMART" id="SM00587">
    <property type="entry name" value="CHK"/>
    <property type="match status" value="1"/>
</dbReference>
<name>A0A6C0H2V8_9ZZZZ</name>
<dbReference type="Gene3D" id="3.90.1200.10">
    <property type="match status" value="1"/>
</dbReference>
<evidence type="ECO:0000256" key="2">
    <source>
        <dbReference type="ARBA" id="ARBA00022723"/>
    </source>
</evidence>
<dbReference type="InterPro" id="IPR051600">
    <property type="entry name" value="Beta-PGM-like"/>
</dbReference>
<dbReference type="SFLD" id="SFLDS00003">
    <property type="entry name" value="Haloacid_Dehalogenase"/>
    <property type="match status" value="1"/>
</dbReference>
<evidence type="ECO:0000256" key="3">
    <source>
        <dbReference type="ARBA" id="ARBA00022842"/>
    </source>
</evidence>
<comment type="cofactor">
    <cofactor evidence="1">
        <name>Mg(2+)</name>
        <dbReference type="ChEBI" id="CHEBI:18420"/>
    </cofactor>
</comment>
<dbReference type="InterPro" id="IPR041492">
    <property type="entry name" value="HAD_2"/>
</dbReference>
<dbReference type="InterPro" id="IPR029044">
    <property type="entry name" value="Nucleotide-diphossugar_trans"/>
</dbReference>
<dbReference type="InterPro" id="IPR036412">
    <property type="entry name" value="HAD-like_sf"/>
</dbReference>
<protein>
    <recommendedName>
        <fullName evidence="5">CHK kinase-like domain-containing protein</fullName>
    </recommendedName>
</protein>
<proteinExistence type="predicted"/>
<dbReference type="InterPro" id="IPR006439">
    <property type="entry name" value="HAD-SF_hydro_IA"/>
</dbReference>
<dbReference type="InterPro" id="IPR023198">
    <property type="entry name" value="PGP-like_dom2"/>
</dbReference>
<sequence length="806" mass="93051">MQNTPINIIIPLGGKGERFVKEGYTVPKALIPIYGKPMFANVIDNLGLYEYDNLIVIYNNTLDDHHFQEYIQTHYPNIILIRLENPTSGAAETVKIGLSYIIENKPTITLHKKTLLLDCDTIYTDNIVEIFRNSIYSAVFYTEKTDEPPIYSYISMDDDSKIVDIAEKQKISCYVNTGAYGFSDVNELLHYCKTNKITYNNEPYTSCVIKTMLLDNIIFHGYPLCADHVFSVGTPRELENYFAKTRVFLFDLDGTLVVTDDIYFEVWRKILKSYEGDLTREMFNKYIQGNNDQYVIHTLLPSVCIDLKTLSAMKDNLFLQNMDKIKIIDGVKPFFENIYKKGNKSCIVTNCNSLVAKSIVDILGISKHVDFIISSEDCSQCKPHPEPYLQAMKKFGVQKNRTYIFEDSKTGILSGKSARPMCLIGVETIYTRDELLNHGVDMTITDYKDLDIQTLIEYNGFTTEKLESYVKNSVDFDCSFVKIDADKLKGGFIADVIRVSLIHSNDGESVTNCVLKLENTNVTSLSKMATQLQLYEREYYFYENISKYIKSVRIPKCIGLVKDDELRTIGVLLENMYLKGNYAPNLNLNTTDINVSLKIVDKMARLHAQFWNRPLQSGFPQLKTTMDAAFYPFCYDYICERWDAFVSKWEKVLTPQQIEIGCKIKSEFCDIQRRLSSKNTTLVHGDIKSPNIFYDLDNGNDPVFLDWQHCVIGKGVQDLAFFIIESFDIDKLAVFYPIFKNYYYCKLMEYGIKNYSVLEYENDLRDAFCYVPFFTAVWFGTVSYDELIDKNFPFFFIQKLFVMMLC</sequence>
<dbReference type="SFLD" id="SFLDG01129">
    <property type="entry name" value="C1.5:_HAD__Beta-PGM__Phosphata"/>
    <property type="match status" value="1"/>
</dbReference>
<dbReference type="InterPro" id="IPR023214">
    <property type="entry name" value="HAD_sf"/>
</dbReference>
<dbReference type="SUPFAM" id="SSF56784">
    <property type="entry name" value="HAD-like"/>
    <property type="match status" value="1"/>
</dbReference>
<dbReference type="GO" id="GO:0003824">
    <property type="term" value="F:catalytic activity"/>
    <property type="evidence" value="ECO:0007669"/>
    <property type="project" value="UniProtKB-ARBA"/>
</dbReference>
<dbReference type="InterPro" id="IPR011009">
    <property type="entry name" value="Kinase-like_dom_sf"/>
</dbReference>
<evidence type="ECO:0000259" key="5">
    <source>
        <dbReference type="SMART" id="SM00587"/>
    </source>
</evidence>
<evidence type="ECO:0000256" key="4">
    <source>
        <dbReference type="ARBA" id="ARBA00023277"/>
    </source>
</evidence>
<dbReference type="AlphaFoldDB" id="A0A6C0H2V8"/>
<dbReference type="Gene3D" id="1.10.150.240">
    <property type="entry name" value="Putative phosphatase, domain 2"/>
    <property type="match status" value="1"/>
</dbReference>